<gene>
    <name evidence="2" type="ORF">PMIN01_01526</name>
</gene>
<comment type="caution">
    <text evidence="2">The sequence shown here is derived from an EMBL/GenBank/DDBJ whole genome shotgun (WGS) entry which is preliminary data.</text>
</comment>
<feature type="chain" id="PRO_5040255270" description="Antifungal protein" evidence="1">
    <location>
        <begin position="22"/>
        <end position="88"/>
    </location>
</feature>
<reference evidence="2" key="1">
    <citation type="journal article" date="2020" name="Mol. Plant Microbe Interact.">
        <title>Genome Sequence of the Biocontrol Agent Coniothyrium minitans strain Conio (IMI 134523).</title>
        <authorList>
            <person name="Patel D."/>
            <person name="Shittu T.A."/>
            <person name="Baroncelli R."/>
            <person name="Muthumeenakshi S."/>
            <person name="Osborne T.H."/>
            <person name="Janganan T.K."/>
            <person name="Sreenivasaprasad S."/>
        </authorList>
    </citation>
    <scope>NUCLEOTIDE SEQUENCE</scope>
    <source>
        <strain evidence="2">Conio</strain>
    </source>
</reference>
<evidence type="ECO:0000313" key="3">
    <source>
        <dbReference type="Proteomes" id="UP000756921"/>
    </source>
</evidence>
<protein>
    <recommendedName>
        <fullName evidence="4">Antifungal protein</fullName>
    </recommendedName>
</protein>
<proteinExistence type="predicted"/>
<evidence type="ECO:0000256" key="1">
    <source>
        <dbReference type="SAM" id="SignalP"/>
    </source>
</evidence>
<keyword evidence="3" id="KW-1185">Reference proteome</keyword>
<evidence type="ECO:0008006" key="4">
    <source>
        <dbReference type="Google" id="ProtNLM"/>
    </source>
</evidence>
<feature type="signal peptide" evidence="1">
    <location>
        <begin position="1"/>
        <end position="21"/>
    </location>
</feature>
<dbReference type="Proteomes" id="UP000756921">
    <property type="component" value="Unassembled WGS sequence"/>
</dbReference>
<name>A0A9P6GUB5_9PLEO</name>
<organism evidence="2 3">
    <name type="scientific">Paraphaeosphaeria minitans</name>
    <dbReference type="NCBI Taxonomy" id="565426"/>
    <lineage>
        <taxon>Eukaryota</taxon>
        <taxon>Fungi</taxon>
        <taxon>Dikarya</taxon>
        <taxon>Ascomycota</taxon>
        <taxon>Pezizomycotina</taxon>
        <taxon>Dothideomycetes</taxon>
        <taxon>Pleosporomycetidae</taxon>
        <taxon>Pleosporales</taxon>
        <taxon>Massarineae</taxon>
        <taxon>Didymosphaeriaceae</taxon>
        <taxon>Paraphaeosphaeria</taxon>
    </lineage>
</organism>
<dbReference type="EMBL" id="WJXW01000001">
    <property type="protein sequence ID" value="KAF9741987.1"/>
    <property type="molecule type" value="Genomic_DNA"/>
</dbReference>
<dbReference type="OrthoDB" id="3797540at2759"/>
<keyword evidence="1" id="KW-0732">Signal</keyword>
<dbReference type="AlphaFoldDB" id="A0A9P6GUB5"/>
<accession>A0A9P6GUB5</accession>
<evidence type="ECO:0000313" key="2">
    <source>
        <dbReference type="EMBL" id="KAF9741987.1"/>
    </source>
</evidence>
<sequence>MFSKTIIAATFTALFATSAIGATQVSTHLSNHLQQGSSQTDPRIDAACNCPNNCKHNNGDSCSFYRDGNQLDGECQHTGEGGRLLCVA</sequence>